<organism evidence="3 4">
    <name type="scientific">Polychaeton citri CBS 116435</name>
    <dbReference type="NCBI Taxonomy" id="1314669"/>
    <lineage>
        <taxon>Eukaryota</taxon>
        <taxon>Fungi</taxon>
        <taxon>Dikarya</taxon>
        <taxon>Ascomycota</taxon>
        <taxon>Pezizomycotina</taxon>
        <taxon>Dothideomycetes</taxon>
        <taxon>Dothideomycetidae</taxon>
        <taxon>Capnodiales</taxon>
        <taxon>Capnodiaceae</taxon>
        <taxon>Polychaeton</taxon>
    </lineage>
</organism>
<evidence type="ECO:0000313" key="3">
    <source>
        <dbReference type="EMBL" id="KAF2718547.1"/>
    </source>
</evidence>
<gene>
    <name evidence="3" type="ORF">K431DRAFT_287568</name>
</gene>
<protein>
    <submittedName>
        <fullName evidence="3">Uncharacterized protein</fullName>
    </submittedName>
</protein>
<reference evidence="3" key="1">
    <citation type="journal article" date="2020" name="Stud. Mycol.">
        <title>101 Dothideomycetes genomes: a test case for predicting lifestyles and emergence of pathogens.</title>
        <authorList>
            <person name="Haridas S."/>
            <person name="Albert R."/>
            <person name="Binder M."/>
            <person name="Bloem J."/>
            <person name="Labutti K."/>
            <person name="Salamov A."/>
            <person name="Andreopoulos B."/>
            <person name="Baker S."/>
            <person name="Barry K."/>
            <person name="Bills G."/>
            <person name="Bluhm B."/>
            <person name="Cannon C."/>
            <person name="Castanera R."/>
            <person name="Culley D."/>
            <person name="Daum C."/>
            <person name="Ezra D."/>
            <person name="Gonzalez J."/>
            <person name="Henrissat B."/>
            <person name="Kuo A."/>
            <person name="Liang C."/>
            <person name="Lipzen A."/>
            <person name="Lutzoni F."/>
            <person name="Magnuson J."/>
            <person name="Mondo S."/>
            <person name="Nolan M."/>
            <person name="Ohm R."/>
            <person name="Pangilinan J."/>
            <person name="Park H.-J."/>
            <person name="Ramirez L."/>
            <person name="Alfaro M."/>
            <person name="Sun H."/>
            <person name="Tritt A."/>
            <person name="Yoshinaga Y."/>
            <person name="Zwiers L.-H."/>
            <person name="Turgeon B."/>
            <person name="Goodwin S."/>
            <person name="Spatafora J."/>
            <person name="Crous P."/>
            <person name="Grigoriev I."/>
        </authorList>
    </citation>
    <scope>NUCLEOTIDE SEQUENCE</scope>
    <source>
        <strain evidence="3">CBS 116435</strain>
    </source>
</reference>
<feature type="region of interest" description="Disordered" evidence="1">
    <location>
        <begin position="81"/>
        <end position="152"/>
    </location>
</feature>
<keyword evidence="4" id="KW-1185">Reference proteome</keyword>
<feature type="compositionally biased region" description="Low complexity" evidence="1">
    <location>
        <begin position="81"/>
        <end position="141"/>
    </location>
</feature>
<dbReference type="PANTHER" id="PTHR16861:SF4">
    <property type="entry name" value="SH3 DOMAIN PROTEIN (AFU_ORTHOLOGUE AFUA_1G13610)"/>
    <property type="match status" value="1"/>
</dbReference>
<evidence type="ECO:0000256" key="1">
    <source>
        <dbReference type="SAM" id="MobiDB-lite"/>
    </source>
</evidence>
<sequence>MATIPFTYTWAVSNAVASSTYFFSPPSEGQSTAGTVISYSSGAFYSAVTLDIERVKGIAGINSAAVPSASYTVVVEQAISPTTSNTNSNSQTITKTTSPGTSPTTISTPTTSSDSSSSSGSSSPAPTSTATAGSGSEQTSSPKQSPVSERKAHVSTGAAAGIGVGCAIAGALIVGLIAFLLLKKQKRKGSAYPSRPRSSDGYHDHESKGVGISAIPLNTSSLGSDIDAAIPPPMPEREVEGEVSKLGTLIKNHAQSYYAGGAPIMQPVLDAGLAAKQMTMLLGPNAPVAAAGLVSLLSDPLSRVAATRFILAWAILRNVQFDAHAETTLLPPDLAESIHHMTLANASNNDALRRPLMNKWRQLSGVLLQAKYGDGTLMANDPRQQNIEDLANMLNNILAPYATGNWQLDAVEGERARNLGALVKRGARFGYLIFTQPSTWEFGWSNGSGGIGNELVVFPALIQTGDEHGRLLSRSRAWSQTQSLTW</sequence>
<accession>A0A9P4Q0X0</accession>
<dbReference type="PANTHER" id="PTHR16861">
    <property type="entry name" value="GLYCOPROTEIN 38"/>
    <property type="match status" value="1"/>
</dbReference>
<dbReference type="OrthoDB" id="5421765at2759"/>
<name>A0A9P4Q0X0_9PEZI</name>
<evidence type="ECO:0000313" key="4">
    <source>
        <dbReference type="Proteomes" id="UP000799441"/>
    </source>
</evidence>
<dbReference type="Proteomes" id="UP000799441">
    <property type="component" value="Unassembled WGS sequence"/>
</dbReference>
<dbReference type="AlphaFoldDB" id="A0A9P4Q0X0"/>
<feature type="transmembrane region" description="Helical" evidence="2">
    <location>
        <begin position="158"/>
        <end position="182"/>
    </location>
</feature>
<evidence type="ECO:0000256" key="2">
    <source>
        <dbReference type="SAM" id="Phobius"/>
    </source>
</evidence>
<proteinExistence type="predicted"/>
<keyword evidence="2" id="KW-0472">Membrane</keyword>
<feature type="region of interest" description="Disordered" evidence="1">
    <location>
        <begin position="188"/>
        <end position="207"/>
    </location>
</feature>
<feature type="compositionally biased region" description="Basic and acidic residues" evidence="1">
    <location>
        <begin position="197"/>
        <end position="207"/>
    </location>
</feature>
<keyword evidence="2" id="KW-1133">Transmembrane helix</keyword>
<comment type="caution">
    <text evidence="3">The sequence shown here is derived from an EMBL/GenBank/DDBJ whole genome shotgun (WGS) entry which is preliminary data.</text>
</comment>
<keyword evidence="2" id="KW-0812">Transmembrane</keyword>
<dbReference type="EMBL" id="MU003823">
    <property type="protein sequence ID" value="KAF2718547.1"/>
    <property type="molecule type" value="Genomic_DNA"/>
</dbReference>